<dbReference type="Proteomes" id="UP000887229">
    <property type="component" value="Unassembled WGS sequence"/>
</dbReference>
<evidence type="ECO:0000256" key="3">
    <source>
        <dbReference type="ARBA" id="ARBA00022989"/>
    </source>
</evidence>
<feature type="transmembrane region" description="Helical" evidence="6">
    <location>
        <begin position="212"/>
        <end position="245"/>
    </location>
</feature>
<dbReference type="GO" id="GO:0008610">
    <property type="term" value="P:lipid biosynthetic process"/>
    <property type="evidence" value="ECO:0007669"/>
    <property type="project" value="InterPro"/>
</dbReference>
<dbReference type="AlphaFoldDB" id="A0A9P7ZLQ4"/>
<name>A0A9P7ZLQ4_9HYPO</name>
<keyword evidence="9" id="KW-1185">Reference proteome</keyword>
<reference evidence="8" key="1">
    <citation type="journal article" date="2021" name="IMA Fungus">
        <title>Genomic characterization of three marine fungi, including Emericellopsis atlantica sp. nov. with signatures of a generalist lifestyle and marine biomass degradation.</title>
        <authorList>
            <person name="Hagestad O.C."/>
            <person name="Hou L."/>
            <person name="Andersen J.H."/>
            <person name="Hansen E.H."/>
            <person name="Altermark B."/>
            <person name="Li C."/>
            <person name="Kuhnert E."/>
            <person name="Cox R.J."/>
            <person name="Crous P.W."/>
            <person name="Spatafora J.W."/>
            <person name="Lail K."/>
            <person name="Amirebrahimi M."/>
            <person name="Lipzen A."/>
            <person name="Pangilinan J."/>
            <person name="Andreopoulos W."/>
            <person name="Hayes R.D."/>
            <person name="Ng V."/>
            <person name="Grigoriev I.V."/>
            <person name="Jackson S.A."/>
            <person name="Sutton T.D.S."/>
            <person name="Dobson A.D.W."/>
            <person name="Rama T."/>
        </authorList>
    </citation>
    <scope>NUCLEOTIDE SEQUENCE</scope>
    <source>
        <strain evidence="8">TS7</strain>
    </source>
</reference>
<dbReference type="GO" id="GO:0016020">
    <property type="term" value="C:membrane"/>
    <property type="evidence" value="ECO:0007669"/>
    <property type="project" value="UniProtKB-SubCell"/>
</dbReference>
<evidence type="ECO:0000259" key="7">
    <source>
        <dbReference type="Pfam" id="PF04116"/>
    </source>
</evidence>
<dbReference type="PANTHER" id="PTHR11863">
    <property type="entry name" value="STEROL DESATURASE"/>
    <property type="match status" value="1"/>
</dbReference>
<evidence type="ECO:0000256" key="6">
    <source>
        <dbReference type="SAM" id="Phobius"/>
    </source>
</evidence>
<dbReference type="GeneID" id="70294391"/>
<gene>
    <name evidence="8" type="ORF">F5Z01DRAFT_655288</name>
</gene>
<sequence>MDVLLSIPLISAVLTPSLSTSVNILFFYATWSALVLSHKPEAIHATSLLVVRVIFWLAPSLLFLAFDFGIPSVAGSIKFDGAKRLPRRPLKLIGLATFNMLLVVAVEAGVSWLYTLATGNTLYKVSTTLPLPWQMFKQTAILFTARETLTYYIHRYLLHEGAVVPLLTRLHTSYSHGEPICALQLYADHPLPLVIYHLVPVLLPAFLLHPHLLTYLAFTLLTTIEGTLVTSGYSIVPGIFLGGIARRTARHYASRGTANYGAWGILDWAHGTSKGKDFMDDARDEADKHNLKERSSAKLDDGAGMVQDGVDALRRSTRKRTPKKN</sequence>
<keyword evidence="3 6" id="KW-1133">Transmembrane helix</keyword>
<feature type="domain" description="Fatty acid hydroxylase" evidence="7">
    <location>
        <begin position="140"/>
        <end position="272"/>
    </location>
</feature>
<dbReference type="GO" id="GO:0016491">
    <property type="term" value="F:oxidoreductase activity"/>
    <property type="evidence" value="ECO:0007669"/>
    <property type="project" value="InterPro"/>
</dbReference>
<evidence type="ECO:0000313" key="9">
    <source>
        <dbReference type="Proteomes" id="UP000887229"/>
    </source>
</evidence>
<dbReference type="InterPro" id="IPR006694">
    <property type="entry name" value="Fatty_acid_hydroxylase"/>
</dbReference>
<organism evidence="8 9">
    <name type="scientific">Emericellopsis atlantica</name>
    <dbReference type="NCBI Taxonomy" id="2614577"/>
    <lineage>
        <taxon>Eukaryota</taxon>
        <taxon>Fungi</taxon>
        <taxon>Dikarya</taxon>
        <taxon>Ascomycota</taxon>
        <taxon>Pezizomycotina</taxon>
        <taxon>Sordariomycetes</taxon>
        <taxon>Hypocreomycetidae</taxon>
        <taxon>Hypocreales</taxon>
        <taxon>Bionectriaceae</taxon>
        <taxon>Emericellopsis</taxon>
    </lineage>
</organism>
<keyword evidence="4 6" id="KW-0472">Membrane</keyword>
<dbReference type="RefSeq" id="XP_046118343.1">
    <property type="nucleotide sequence ID" value="XM_046263488.1"/>
</dbReference>
<comment type="caution">
    <text evidence="8">The sequence shown here is derived from an EMBL/GenBank/DDBJ whole genome shotgun (WGS) entry which is preliminary data.</text>
</comment>
<dbReference type="OrthoDB" id="408954at2759"/>
<dbReference type="EMBL" id="MU251254">
    <property type="protein sequence ID" value="KAG9254419.1"/>
    <property type="molecule type" value="Genomic_DNA"/>
</dbReference>
<dbReference type="InterPro" id="IPR050307">
    <property type="entry name" value="Sterol_Desaturase_Related"/>
</dbReference>
<accession>A0A9P7ZLQ4</accession>
<keyword evidence="2 6" id="KW-0812">Transmembrane</keyword>
<evidence type="ECO:0000256" key="2">
    <source>
        <dbReference type="ARBA" id="ARBA00022692"/>
    </source>
</evidence>
<feature type="compositionally biased region" description="Basic residues" evidence="5">
    <location>
        <begin position="315"/>
        <end position="325"/>
    </location>
</feature>
<protein>
    <submittedName>
        <fullName evidence="8">Sterol desaturase family protein</fullName>
    </submittedName>
</protein>
<dbReference type="GO" id="GO:0005506">
    <property type="term" value="F:iron ion binding"/>
    <property type="evidence" value="ECO:0007669"/>
    <property type="project" value="InterPro"/>
</dbReference>
<feature type="region of interest" description="Disordered" evidence="5">
    <location>
        <begin position="279"/>
        <end position="325"/>
    </location>
</feature>
<evidence type="ECO:0000256" key="4">
    <source>
        <dbReference type="ARBA" id="ARBA00023136"/>
    </source>
</evidence>
<evidence type="ECO:0000256" key="1">
    <source>
        <dbReference type="ARBA" id="ARBA00004370"/>
    </source>
</evidence>
<feature type="transmembrane region" description="Helical" evidence="6">
    <location>
        <begin position="43"/>
        <end position="69"/>
    </location>
</feature>
<feature type="transmembrane region" description="Helical" evidence="6">
    <location>
        <begin position="90"/>
        <end position="114"/>
    </location>
</feature>
<evidence type="ECO:0000256" key="5">
    <source>
        <dbReference type="SAM" id="MobiDB-lite"/>
    </source>
</evidence>
<dbReference type="Pfam" id="PF04116">
    <property type="entry name" value="FA_hydroxylase"/>
    <property type="match status" value="1"/>
</dbReference>
<proteinExistence type="predicted"/>
<comment type="subcellular location">
    <subcellularLocation>
        <location evidence="1">Membrane</location>
    </subcellularLocation>
</comment>
<evidence type="ECO:0000313" key="8">
    <source>
        <dbReference type="EMBL" id="KAG9254419.1"/>
    </source>
</evidence>
<feature type="compositionally biased region" description="Basic and acidic residues" evidence="5">
    <location>
        <begin position="279"/>
        <end position="301"/>
    </location>
</feature>